<dbReference type="InterPro" id="IPR005119">
    <property type="entry name" value="LysR_subst-bd"/>
</dbReference>
<keyword evidence="4" id="KW-0804">Transcription</keyword>
<dbReference type="EMBL" id="SAWZ01000004">
    <property type="protein sequence ID" value="RXR05921.1"/>
    <property type="molecule type" value="Genomic_DNA"/>
</dbReference>
<proteinExistence type="inferred from homology"/>
<gene>
    <name evidence="6" type="ORF">EPA99_08685</name>
</gene>
<feature type="domain" description="HTH lysR-type" evidence="5">
    <location>
        <begin position="11"/>
        <end position="68"/>
    </location>
</feature>
<dbReference type="InterPro" id="IPR036388">
    <property type="entry name" value="WH-like_DNA-bd_sf"/>
</dbReference>
<dbReference type="SUPFAM" id="SSF46785">
    <property type="entry name" value="Winged helix' DNA-binding domain"/>
    <property type="match status" value="1"/>
</dbReference>
<comment type="similarity">
    <text evidence="1">Belongs to the LysR transcriptional regulatory family.</text>
</comment>
<dbReference type="GO" id="GO:0003700">
    <property type="term" value="F:DNA-binding transcription factor activity"/>
    <property type="evidence" value="ECO:0007669"/>
    <property type="project" value="InterPro"/>
</dbReference>
<evidence type="ECO:0000256" key="2">
    <source>
        <dbReference type="ARBA" id="ARBA00023015"/>
    </source>
</evidence>
<evidence type="ECO:0000256" key="1">
    <source>
        <dbReference type="ARBA" id="ARBA00009437"/>
    </source>
</evidence>
<evidence type="ECO:0000313" key="7">
    <source>
        <dbReference type="Proteomes" id="UP000289784"/>
    </source>
</evidence>
<dbReference type="OrthoDB" id="5293066at2"/>
<dbReference type="PRINTS" id="PR00039">
    <property type="entry name" value="HTHLYSR"/>
</dbReference>
<dbReference type="InterPro" id="IPR036390">
    <property type="entry name" value="WH_DNA-bd_sf"/>
</dbReference>
<evidence type="ECO:0000259" key="5">
    <source>
        <dbReference type="PROSITE" id="PS50931"/>
    </source>
</evidence>
<dbReference type="Gene3D" id="3.40.190.290">
    <property type="match status" value="1"/>
</dbReference>
<keyword evidence="3" id="KW-0238">DNA-binding</keyword>
<dbReference type="Pfam" id="PF00126">
    <property type="entry name" value="HTH_1"/>
    <property type="match status" value="1"/>
</dbReference>
<dbReference type="Gene3D" id="1.10.10.10">
    <property type="entry name" value="Winged helix-like DNA-binding domain superfamily/Winged helix DNA-binding domain"/>
    <property type="match status" value="1"/>
</dbReference>
<protein>
    <submittedName>
        <fullName evidence="6">LysR family transcriptional regulator</fullName>
    </submittedName>
</protein>
<dbReference type="SUPFAM" id="SSF53850">
    <property type="entry name" value="Periplasmic binding protein-like II"/>
    <property type="match status" value="1"/>
</dbReference>
<organism evidence="6 7">
    <name type="scientific">Pseudoxanthomonas composti</name>
    <dbReference type="NCBI Taxonomy" id="2137479"/>
    <lineage>
        <taxon>Bacteria</taxon>
        <taxon>Pseudomonadati</taxon>
        <taxon>Pseudomonadota</taxon>
        <taxon>Gammaproteobacteria</taxon>
        <taxon>Lysobacterales</taxon>
        <taxon>Lysobacteraceae</taxon>
        <taxon>Pseudoxanthomonas</taxon>
    </lineage>
</organism>
<accession>A0A4Q1JUW9</accession>
<evidence type="ECO:0000256" key="4">
    <source>
        <dbReference type="ARBA" id="ARBA00023163"/>
    </source>
</evidence>
<dbReference type="PANTHER" id="PTHR30126:SF91">
    <property type="entry name" value="LYSR FAMILY TRANSCRIPTIONAL REGULATOR"/>
    <property type="match status" value="1"/>
</dbReference>
<keyword evidence="7" id="KW-1185">Reference proteome</keyword>
<dbReference type="InterPro" id="IPR000847">
    <property type="entry name" value="LysR_HTH_N"/>
</dbReference>
<evidence type="ECO:0000256" key="3">
    <source>
        <dbReference type="ARBA" id="ARBA00023125"/>
    </source>
</evidence>
<keyword evidence="2" id="KW-0805">Transcription regulation</keyword>
<dbReference type="GO" id="GO:0000976">
    <property type="term" value="F:transcription cis-regulatory region binding"/>
    <property type="evidence" value="ECO:0007669"/>
    <property type="project" value="TreeGrafter"/>
</dbReference>
<dbReference type="FunFam" id="1.10.10.10:FF:000001">
    <property type="entry name" value="LysR family transcriptional regulator"/>
    <property type="match status" value="1"/>
</dbReference>
<dbReference type="PROSITE" id="PS50931">
    <property type="entry name" value="HTH_LYSR"/>
    <property type="match status" value="1"/>
</dbReference>
<dbReference type="Pfam" id="PF03466">
    <property type="entry name" value="LysR_substrate"/>
    <property type="match status" value="1"/>
</dbReference>
<dbReference type="Proteomes" id="UP000289784">
    <property type="component" value="Unassembled WGS sequence"/>
</dbReference>
<sequence>MSINHVDTDALSFDQLQVFLTAAEQGSFSAAARALGRTQSLVSYAIQRLEEQVGLVLFDRSGYRPVLTAAGHALLPRARRIVGEVGAFHALSRGLATGVEAEVCITVEPVYPMCLLLHAMVEFRARWPAVSTRVLVDSMGAAAEQLLEGHSVLGLLGPVATEIPELELRPATTIAMIPVVAPHHPLAAHRGEVMAEQLRDHVQLVLTDRSPRFAVSMKDRGVFSSQTWRLNDVGAKHAMLLAGLGWGGMPEHLVRADIASGRLVRLDSPYWAPHGAVPLWVCHRRDARLGPAAQWLAAHLASLYAVHESPEQIPDGPSPLQARSEE</sequence>
<comment type="caution">
    <text evidence="6">The sequence shown here is derived from an EMBL/GenBank/DDBJ whole genome shotgun (WGS) entry which is preliminary data.</text>
</comment>
<dbReference type="AlphaFoldDB" id="A0A4Q1JUW9"/>
<name>A0A4Q1JUW9_9GAMM</name>
<reference evidence="6 7" key="1">
    <citation type="submission" date="2019-01" db="EMBL/GenBank/DDBJ databases">
        <title>Pseudoxanthomonas composti sp. nov., isolated from compost.</title>
        <authorList>
            <person name="Yang G."/>
        </authorList>
    </citation>
    <scope>NUCLEOTIDE SEQUENCE [LARGE SCALE GENOMIC DNA]</scope>
    <source>
        <strain evidence="6 7">GSS15</strain>
    </source>
</reference>
<dbReference type="RefSeq" id="WP_129470833.1">
    <property type="nucleotide sequence ID" value="NZ_SAWZ01000004.1"/>
</dbReference>
<dbReference type="PANTHER" id="PTHR30126">
    <property type="entry name" value="HTH-TYPE TRANSCRIPTIONAL REGULATOR"/>
    <property type="match status" value="1"/>
</dbReference>
<evidence type="ECO:0000313" key="6">
    <source>
        <dbReference type="EMBL" id="RXR05921.1"/>
    </source>
</evidence>